<keyword evidence="4 5" id="KW-1015">Disulfide bond</keyword>
<keyword evidence="8" id="KW-1185">Reference proteome</keyword>
<evidence type="ECO:0000256" key="5">
    <source>
        <dbReference type="PROSITE-ProRule" id="PRU00302"/>
    </source>
</evidence>
<gene>
    <name evidence="9" type="primary">LOC106540487</name>
</gene>
<dbReference type="Gene3D" id="2.10.70.10">
    <property type="entry name" value="Complement Module, domain 1"/>
    <property type="match status" value="3"/>
</dbReference>
<protein>
    <submittedName>
        <fullName evidence="9">Zona pellucida sperm-binding protein 3 receptor-like isoform X2</fullName>
    </submittedName>
</protein>
<dbReference type="PANTHER" id="PTHR45656:SF4">
    <property type="entry name" value="PROTEIN CBR-CLEC-78"/>
    <property type="match status" value="1"/>
</dbReference>
<comment type="caution">
    <text evidence="5">Lacks conserved residue(s) required for the propagation of feature annotation.</text>
</comment>
<accession>A0A6I9Y2M1</accession>
<feature type="signal peptide" evidence="6">
    <location>
        <begin position="1"/>
        <end position="24"/>
    </location>
</feature>
<evidence type="ECO:0000256" key="4">
    <source>
        <dbReference type="ARBA" id="ARBA00023157"/>
    </source>
</evidence>
<keyword evidence="2 6" id="KW-0732">Signal</keyword>
<dbReference type="PANTHER" id="PTHR45656">
    <property type="entry name" value="PROTEIN CBR-CLEC-78"/>
    <property type="match status" value="1"/>
</dbReference>
<dbReference type="InterPro" id="IPR051277">
    <property type="entry name" value="SEZ6_CSMD_C4BPB_Regulators"/>
</dbReference>
<evidence type="ECO:0000259" key="7">
    <source>
        <dbReference type="PROSITE" id="PS50923"/>
    </source>
</evidence>
<dbReference type="Proteomes" id="UP000504617">
    <property type="component" value="Unplaced"/>
</dbReference>
<feature type="domain" description="Sushi" evidence="7">
    <location>
        <begin position="90"/>
        <end position="155"/>
    </location>
</feature>
<dbReference type="InterPro" id="IPR035976">
    <property type="entry name" value="Sushi/SCR/CCP_sf"/>
</dbReference>
<evidence type="ECO:0000256" key="3">
    <source>
        <dbReference type="ARBA" id="ARBA00022737"/>
    </source>
</evidence>
<dbReference type="AlphaFoldDB" id="A0A6I9Y2M1"/>
<evidence type="ECO:0000313" key="8">
    <source>
        <dbReference type="Proteomes" id="UP000504617"/>
    </source>
</evidence>
<sequence length="216" mass="23781">MAAFPCSQTGLLAWMLLLLLLSSSEVQRRRCTTPSIDFGNMESTDGLLLGDKVTFSCNEGYILIGSPTLRCVLRFGKVDWDRSLPYCKSIFCTSPPLIANGDYEGGSSGEYHVFSAVTYWCKAGYSLIGQSTIACKVAENGRDGIWDSSPPECKKVKCLRPNIPNGRMPYGSRETYTYQHSIFIECSPGFTLVGSSTIYCDANSEWNPSVPQCVKN</sequence>
<dbReference type="RefSeq" id="XP_013911075.1">
    <property type="nucleotide sequence ID" value="XM_014055600.1"/>
</dbReference>
<evidence type="ECO:0000256" key="2">
    <source>
        <dbReference type="ARBA" id="ARBA00022729"/>
    </source>
</evidence>
<feature type="disulfide bond" evidence="5">
    <location>
        <begin position="92"/>
        <end position="135"/>
    </location>
</feature>
<keyword evidence="3" id="KW-0677">Repeat</keyword>
<dbReference type="OrthoDB" id="6127264at2759"/>
<dbReference type="CDD" id="cd00033">
    <property type="entry name" value="CCP"/>
    <property type="match status" value="3"/>
</dbReference>
<organism evidence="8 9">
    <name type="scientific">Thamnophis sirtalis</name>
    <dbReference type="NCBI Taxonomy" id="35019"/>
    <lineage>
        <taxon>Eukaryota</taxon>
        <taxon>Metazoa</taxon>
        <taxon>Chordata</taxon>
        <taxon>Craniata</taxon>
        <taxon>Vertebrata</taxon>
        <taxon>Euteleostomi</taxon>
        <taxon>Lepidosauria</taxon>
        <taxon>Squamata</taxon>
        <taxon>Bifurcata</taxon>
        <taxon>Unidentata</taxon>
        <taxon>Episquamata</taxon>
        <taxon>Toxicofera</taxon>
        <taxon>Serpentes</taxon>
        <taxon>Colubroidea</taxon>
        <taxon>Colubridae</taxon>
        <taxon>Natricinae</taxon>
        <taxon>Thamnophis</taxon>
    </lineage>
</organism>
<name>A0A6I9Y2M1_9SAUR</name>
<feature type="domain" description="Sushi" evidence="7">
    <location>
        <begin position="29"/>
        <end position="89"/>
    </location>
</feature>
<keyword evidence="1 5" id="KW-0768">Sushi</keyword>
<feature type="disulfide bond" evidence="5">
    <location>
        <begin position="186"/>
        <end position="213"/>
    </location>
</feature>
<dbReference type="GeneID" id="106540487"/>
<dbReference type="FunFam" id="2.10.70.10:FF:000014">
    <property type="entry name" value="Membrane cofactor protein"/>
    <property type="match status" value="1"/>
</dbReference>
<evidence type="ECO:0000256" key="1">
    <source>
        <dbReference type="ARBA" id="ARBA00022659"/>
    </source>
</evidence>
<dbReference type="Pfam" id="PF00084">
    <property type="entry name" value="Sushi"/>
    <property type="match status" value="3"/>
</dbReference>
<dbReference type="PROSITE" id="PS50923">
    <property type="entry name" value="SUSHI"/>
    <property type="match status" value="3"/>
</dbReference>
<feature type="chain" id="PRO_5026842812" evidence="6">
    <location>
        <begin position="25"/>
        <end position="216"/>
    </location>
</feature>
<proteinExistence type="predicted"/>
<reference evidence="9" key="1">
    <citation type="submission" date="2025-08" db="UniProtKB">
        <authorList>
            <consortium name="RefSeq"/>
        </authorList>
    </citation>
    <scope>IDENTIFICATION</scope>
    <source>
        <tissue evidence="9">Skeletal muscle</tissue>
    </source>
</reference>
<dbReference type="SUPFAM" id="SSF57535">
    <property type="entry name" value="Complement control module/SCR domain"/>
    <property type="match status" value="3"/>
</dbReference>
<feature type="domain" description="Sushi" evidence="7">
    <location>
        <begin position="156"/>
        <end position="215"/>
    </location>
</feature>
<dbReference type="SMART" id="SM00032">
    <property type="entry name" value="CCP"/>
    <property type="match status" value="3"/>
</dbReference>
<dbReference type="InterPro" id="IPR000436">
    <property type="entry name" value="Sushi_SCR_CCP_dom"/>
</dbReference>
<evidence type="ECO:0000313" key="9">
    <source>
        <dbReference type="RefSeq" id="XP_013911075.1"/>
    </source>
</evidence>
<evidence type="ECO:0000256" key="6">
    <source>
        <dbReference type="SAM" id="SignalP"/>
    </source>
</evidence>